<dbReference type="RefSeq" id="WP_003613595.1">
    <property type="nucleotide sequence ID" value="NZ_ADVE02000001.1"/>
</dbReference>
<dbReference type="InterPro" id="IPR036736">
    <property type="entry name" value="ACP-like_sf"/>
</dbReference>
<dbReference type="InterPro" id="IPR000873">
    <property type="entry name" value="AMP-dep_synth/lig_dom"/>
</dbReference>
<evidence type="ECO:0000313" key="4">
    <source>
        <dbReference type="EMBL" id="ATQ68815.1"/>
    </source>
</evidence>
<dbReference type="AlphaFoldDB" id="A0A2D2D1D4"/>
<dbReference type="GO" id="GO:0031177">
    <property type="term" value="F:phosphopantetheine binding"/>
    <property type="evidence" value="ECO:0007669"/>
    <property type="project" value="InterPro"/>
</dbReference>
<dbReference type="InterPro" id="IPR020806">
    <property type="entry name" value="PKS_PP-bd"/>
</dbReference>
<dbReference type="InterPro" id="IPR042099">
    <property type="entry name" value="ANL_N_sf"/>
</dbReference>
<feature type="domain" description="Carrier" evidence="3">
    <location>
        <begin position="541"/>
        <end position="617"/>
    </location>
</feature>
<accession>A0A2D2D1D4</accession>
<proteinExistence type="predicted"/>
<dbReference type="PROSITE" id="PS50075">
    <property type="entry name" value="CARRIER"/>
    <property type="match status" value="1"/>
</dbReference>
<name>A0A2D2D1D4_METT3</name>
<keyword evidence="5" id="KW-1185">Reference proteome</keyword>
<evidence type="ECO:0000259" key="3">
    <source>
        <dbReference type="PROSITE" id="PS50075"/>
    </source>
</evidence>
<dbReference type="Gene3D" id="3.40.50.1820">
    <property type="entry name" value="alpha/beta hydrolase"/>
    <property type="match status" value="1"/>
</dbReference>
<organism evidence="4 5">
    <name type="scientific">Methylosinus trichosporium (strain ATCC 35070 / NCIMB 11131 / UNIQEM 75 / OB3b)</name>
    <dbReference type="NCBI Taxonomy" id="595536"/>
    <lineage>
        <taxon>Bacteria</taxon>
        <taxon>Pseudomonadati</taxon>
        <taxon>Pseudomonadota</taxon>
        <taxon>Alphaproteobacteria</taxon>
        <taxon>Hyphomicrobiales</taxon>
        <taxon>Methylocystaceae</taxon>
        <taxon>Methylosinus</taxon>
    </lineage>
</organism>
<sequence length="962" mass="102668">MGEPALFSVARGAPLPQRPDLPATLLEGIRGRLERLPAARLWTVDAEGRPIATAYSELWPRADRIAAGLAEAGVGRGEAVALLAGSVPDFVAVFWACLMGGHALLPLSGRARRARETGRSDTLRALIDQLPGARVLADAQGGELARALAGKEALDLDAVERRGAEARLVAPAPAAEPLCWLPTSGATGRDRLAGLGEAALLARRFRRRDIGRSPDDVRMWVYDPDSVTGLNAAFIHAADWAQLSPTQVLARPELVLDLAERLEVRRLALTSSLARLVAEAAETAPQTRNLAALVKVAMGGETVDAAVARRLAEALARHGAARVRMFAGYGATETGSLVLGGEIARHASGVAAPIVLGGPAAGVDLRIVDEAGEPVPQGVIGAVEAHCPELMFSGYANAVGAAAGFGPGGWWRTGDLGRLEDGLLSLHGRIKQVIALRGRKLALEDIDAALAPAVGAERRAVACRLGGDGEERLGVMVFGAADAAIERAIRRAIGEAFGVQPARIGFAAMAALPLGSAGKLLRSPAAEMLEAAAAPPTAPRGVIGAVDARLGALWRERLPNGEEVSLDSHFFADGGDSLAALRLLAGVEAQFGQKLRAAAFFSDPTLRRLTELIAGRPTAKAAAPAMKWPLPPVMHERLAAELARWPGERPTPDRLMAGLNEAGRRPPLFWVFQSAQEFAALAAQLGPDQPLYGFRSGHGVYRYDEDSLQQVAMRYVQDVLAISPNGPLFVGGNCQGGRVALVMAEHLLRRRVHLPLLILMEWGFELTSYGGDVLFLHGHDSQEGHPWLRHAEPERAWRRALRRVEAESIPGRHGRYFLPAHAPGLADVLIRRMAEALARPPDMLPKAARLAELRAQAPPGRMAAGQRQILQVTVRNASAMAWPEGLSLGNYWLDTSGRTLRWRDGRVTTPALKPGESADLSLEATAPETTGVYDLAIDMVEEGGRWFDRRRRRAPVARVVVT</sequence>
<keyword evidence="1" id="KW-0596">Phosphopantetheine</keyword>
<dbReference type="InterPro" id="IPR009081">
    <property type="entry name" value="PP-bd_ACP"/>
</dbReference>
<dbReference type="KEGG" id="mtw:CQW49_13685"/>
<dbReference type="PANTHER" id="PTHR43767">
    <property type="entry name" value="LONG-CHAIN-FATTY-ACID--COA LIGASE"/>
    <property type="match status" value="1"/>
</dbReference>
<evidence type="ECO:0000256" key="1">
    <source>
        <dbReference type="ARBA" id="ARBA00022450"/>
    </source>
</evidence>
<dbReference type="Gene3D" id="2.60.40.10">
    <property type="entry name" value="Immunoglobulins"/>
    <property type="match status" value="1"/>
</dbReference>
<dbReference type="EMBL" id="CP023737">
    <property type="protein sequence ID" value="ATQ68815.1"/>
    <property type="molecule type" value="Genomic_DNA"/>
</dbReference>
<dbReference type="Gene3D" id="3.30.300.30">
    <property type="match status" value="1"/>
</dbReference>
<dbReference type="InterPro" id="IPR050237">
    <property type="entry name" value="ATP-dep_AMP-bd_enzyme"/>
</dbReference>
<dbReference type="InterPro" id="IPR045851">
    <property type="entry name" value="AMP-bd_C_sf"/>
</dbReference>
<dbReference type="Pfam" id="PF00501">
    <property type="entry name" value="AMP-binding"/>
    <property type="match status" value="1"/>
</dbReference>
<dbReference type="Pfam" id="PF00550">
    <property type="entry name" value="PP-binding"/>
    <property type="match status" value="1"/>
</dbReference>
<dbReference type="Proteomes" id="UP000230709">
    <property type="component" value="Chromosome"/>
</dbReference>
<keyword evidence="2" id="KW-0597">Phosphoprotein</keyword>
<evidence type="ECO:0000256" key="2">
    <source>
        <dbReference type="ARBA" id="ARBA00022553"/>
    </source>
</evidence>
<dbReference type="PANTHER" id="PTHR43767:SF10">
    <property type="entry name" value="SURFACTIN SYNTHASE SUBUNIT 1"/>
    <property type="match status" value="1"/>
</dbReference>
<dbReference type="STRING" id="595536.GCA_000178815_02430"/>
<evidence type="ECO:0000313" key="5">
    <source>
        <dbReference type="Proteomes" id="UP000230709"/>
    </source>
</evidence>
<dbReference type="Gene3D" id="3.40.50.12780">
    <property type="entry name" value="N-terminal domain of ligase-like"/>
    <property type="match status" value="1"/>
</dbReference>
<dbReference type="SMART" id="SM00823">
    <property type="entry name" value="PKS_PP"/>
    <property type="match status" value="1"/>
</dbReference>
<gene>
    <name evidence="4" type="ORF">CQW49_13685</name>
</gene>
<dbReference type="Gene3D" id="1.10.1200.10">
    <property type="entry name" value="ACP-like"/>
    <property type="match status" value="1"/>
</dbReference>
<dbReference type="InterPro" id="IPR029058">
    <property type="entry name" value="AB_hydrolase_fold"/>
</dbReference>
<dbReference type="SUPFAM" id="SSF53474">
    <property type="entry name" value="alpha/beta-Hydrolases"/>
    <property type="match status" value="1"/>
</dbReference>
<reference evidence="5" key="1">
    <citation type="submission" date="2017-10" db="EMBL/GenBank/DDBJ databases">
        <title>Completed PacBio SMRT sequence of Methylosinus trichosporium OB3b reveals presence of a third large plasmid.</title>
        <authorList>
            <person name="Charles T.C."/>
            <person name="Lynch M.D.J."/>
            <person name="Heil J.R."/>
            <person name="Cheng J."/>
        </authorList>
    </citation>
    <scope>NUCLEOTIDE SEQUENCE [LARGE SCALE GENOMIC DNA]</scope>
    <source>
        <strain evidence="5">OB3b</strain>
    </source>
</reference>
<dbReference type="InterPro" id="IPR013783">
    <property type="entry name" value="Ig-like_fold"/>
</dbReference>
<protein>
    <recommendedName>
        <fullName evidence="3">Carrier domain-containing protein</fullName>
    </recommendedName>
</protein>
<dbReference type="SUPFAM" id="SSF56801">
    <property type="entry name" value="Acetyl-CoA synthetase-like"/>
    <property type="match status" value="1"/>
</dbReference>
<dbReference type="SUPFAM" id="SSF47336">
    <property type="entry name" value="ACP-like"/>
    <property type="match status" value="1"/>
</dbReference>